<proteinExistence type="predicted"/>
<dbReference type="PROSITE" id="PS51257">
    <property type="entry name" value="PROKAR_LIPOPROTEIN"/>
    <property type="match status" value="1"/>
</dbReference>
<sequence>MKHVLFVLSAFLFFGGCKNQDYLNVNYIKNQKEYTEKIKLDFISKNGDIISPYIDSVKFGYLDSLSFPDNNPDNQQSNITYKPLDFNKKIEPCSPEYYAAYTIYNIQKDLDYYNRLFDNKIDFNSQKEYRNIAIVFGNTPLLSQPKIFCFKENSKPEPSLFYHEMGHRAFWYLQDDLGVKFGGLTIIHMGLLEYFNISLNNSPIEVDEDPNHPGLFMRDASRMYKYPLDSTYTLRYTFERLKKAYKEELKDPDSDISKYLAACYSSYDDYILDNIYDNHYGGMVLASTLWRIRENLGQEKTDNLVAKTILELNQFMEMRETYYNGDLNSLSKNIDWHDVYYGLIRKDKELYEGHDVNIIENEFKKTGYPAHEIVI</sequence>
<evidence type="ECO:0000313" key="2">
    <source>
        <dbReference type="Proteomes" id="UP000184164"/>
    </source>
</evidence>
<accession>A0A1M5DLH0</accession>
<reference evidence="1 2" key="1">
    <citation type="submission" date="2016-11" db="EMBL/GenBank/DDBJ databases">
        <authorList>
            <person name="Jaros S."/>
            <person name="Januszkiewicz K."/>
            <person name="Wedrychowicz H."/>
        </authorList>
    </citation>
    <scope>NUCLEOTIDE SEQUENCE [LARGE SCALE GENOMIC DNA]</scope>
    <source>
        <strain evidence="1 2">DSM 26910</strain>
    </source>
</reference>
<dbReference type="Proteomes" id="UP000184164">
    <property type="component" value="Unassembled WGS sequence"/>
</dbReference>
<keyword evidence="2" id="KW-1185">Reference proteome</keyword>
<dbReference type="EMBL" id="FQUM01000007">
    <property type="protein sequence ID" value="SHF67823.1"/>
    <property type="molecule type" value="Genomic_DNA"/>
</dbReference>
<gene>
    <name evidence="1" type="ORF">SAMN05444274_107154</name>
</gene>
<protein>
    <submittedName>
        <fullName evidence="1">Uncharacterized protein</fullName>
    </submittedName>
</protein>
<evidence type="ECO:0000313" key="1">
    <source>
        <dbReference type="EMBL" id="SHF67823.1"/>
    </source>
</evidence>
<organism evidence="1 2">
    <name type="scientific">Mariniphaga anaerophila</name>
    <dbReference type="NCBI Taxonomy" id="1484053"/>
    <lineage>
        <taxon>Bacteria</taxon>
        <taxon>Pseudomonadati</taxon>
        <taxon>Bacteroidota</taxon>
        <taxon>Bacteroidia</taxon>
        <taxon>Marinilabiliales</taxon>
        <taxon>Prolixibacteraceae</taxon>
        <taxon>Mariniphaga</taxon>
    </lineage>
</organism>
<dbReference type="SUPFAM" id="SSF55486">
    <property type="entry name" value="Metalloproteases ('zincins'), catalytic domain"/>
    <property type="match status" value="1"/>
</dbReference>
<dbReference type="RefSeq" id="WP_073002758.1">
    <property type="nucleotide sequence ID" value="NZ_FQUM01000007.1"/>
</dbReference>
<dbReference type="AlphaFoldDB" id="A0A1M5DLH0"/>
<dbReference type="OrthoDB" id="1091273at2"/>
<name>A0A1M5DLH0_9BACT</name>